<dbReference type="InterPro" id="IPR046913">
    <property type="entry name" value="ABC-3C_CTD7"/>
</dbReference>
<evidence type="ECO:0000313" key="2">
    <source>
        <dbReference type="EMBL" id="CAE6872227.1"/>
    </source>
</evidence>
<organism evidence="2 3">
    <name type="scientific">Paraburkholderia domus</name>
    <dbReference type="NCBI Taxonomy" id="2793075"/>
    <lineage>
        <taxon>Bacteria</taxon>
        <taxon>Pseudomonadati</taxon>
        <taxon>Pseudomonadota</taxon>
        <taxon>Betaproteobacteria</taxon>
        <taxon>Burkholderiales</taxon>
        <taxon>Burkholderiaceae</taxon>
        <taxon>Paraburkholderia</taxon>
    </lineage>
</organism>
<sequence length="408" mass="46413">MVTAEAGTKIAGYTYQLQRALHRMFSSVHGNILIGVETGDDVVELRMNDDGTIDAVFEQDKHTIKEGGRPYPDGSKNLWHTIHIWLDSVDKAREQYSEVRYCLVTNKPVPAQAMARRLGDATKPEDVEACIAEIREKAAAVGENDKSEIAAVSGFDDGSLRFVIERIELVDSSGTVDGVPLKEATIHLFHLTDDLVDKGEDIYRGLLGQLVDCCQSAWINREPAWLRKSPFAERLQSEMNAYRVDRYLERSLASIAWREYHKEDAKDLLFIAQLQHLRLSDEYCTRALSHYWSFYSERIRLLDAGIVLQRAWNARDGALHQRWQAIRDGYLEFEGDIDRGDDMARAKKIARDTLNGDHRAPLDGRETSEPYFTLGHYHDLANRREDDAFVYWDDAFAPAKDDSDGEAS</sequence>
<comment type="caution">
    <text evidence="2">The sequence shown here is derived from an EMBL/GenBank/DDBJ whole genome shotgun (WGS) entry which is preliminary data.</text>
</comment>
<accession>A0A9N8ML93</accession>
<evidence type="ECO:0000259" key="1">
    <source>
        <dbReference type="Pfam" id="PF20283"/>
    </source>
</evidence>
<proteinExistence type="predicted"/>
<dbReference type="EMBL" id="CAJNAS010000003">
    <property type="protein sequence ID" value="CAE6872227.1"/>
    <property type="molecule type" value="Genomic_DNA"/>
</dbReference>
<dbReference type="Pfam" id="PF20283">
    <property type="entry name" value="CTD7"/>
    <property type="match status" value="1"/>
</dbReference>
<dbReference type="Proteomes" id="UP000675121">
    <property type="component" value="Unassembled WGS sequence"/>
</dbReference>
<keyword evidence="3" id="KW-1185">Reference proteome</keyword>
<gene>
    <name evidence="2" type="ORF">R70211_01340</name>
</gene>
<protein>
    <recommendedName>
        <fullName evidence="1">ABC-three component systems C-terminal domain-containing protein</fullName>
    </recommendedName>
</protein>
<reference evidence="2" key="1">
    <citation type="submission" date="2021-02" db="EMBL/GenBank/DDBJ databases">
        <authorList>
            <person name="Vanwijnsberghe S."/>
        </authorList>
    </citation>
    <scope>NUCLEOTIDE SEQUENCE</scope>
    <source>
        <strain evidence="2">R-70211</strain>
    </source>
</reference>
<dbReference type="RefSeq" id="WP_201138904.1">
    <property type="nucleotide sequence ID" value="NZ_CAJNAS010000003.1"/>
</dbReference>
<feature type="domain" description="ABC-three component systems C-terminal" evidence="1">
    <location>
        <begin position="270"/>
        <end position="396"/>
    </location>
</feature>
<name>A0A9N8ML93_9BURK</name>
<evidence type="ECO:0000313" key="3">
    <source>
        <dbReference type="Proteomes" id="UP000675121"/>
    </source>
</evidence>
<dbReference type="AlphaFoldDB" id="A0A9N8ML93"/>